<protein>
    <submittedName>
        <fullName evidence="1">Uncharacterized protein</fullName>
    </submittedName>
</protein>
<evidence type="ECO:0000313" key="2">
    <source>
        <dbReference type="Proteomes" id="UP001055102"/>
    </source>
</evidence>
<accession>A0ABQ4SY19</accession>
<comment type="caution">
    <text evidence="1">The sequence shown here is derived from an EMBL/GenBank/DDBJ whole genome shotgun (WGS) entry which is preliminary data.</text>
</comment>
<dbReference type="RefSeq" id="WP_238277562.1">
    <property type="nucleotide sequence ID" value="NZ_BPQR01000061.1"/>
</dbReference>
<reference evidence="1" key="2">
    <citation type="submission" date="2021-08" db="EMBL/GenBank/DDBJ databases">
        <authorList>
            <person name="Tani A."/>
            <person name="Ola A."/>
            <person name="Ogura Y."/>
            <person name="Katsura K."/>
            <person name="Hayashi T."/>
        </authorList>
    </citation>
    <scope>NUCLEOTIDE SEQUENCE</scope>
    <source>
        <strain evidence="1">LMG 23639</strain>
    </source>
</reference>
<proteinExistence type="predicted"/>
<name>A0ABQ4SY19_9HYPH</name>
<organism evidence="1 2">
    <name type="scientific">Methylobacterium jeotgali</name>
    <dbReference type="NCBI Taxonomy" id="381630"/>
    <lineage>
        <taxon>Bacteria</taxon>
        <taxon>Pseudomonadati</taxon>
        <taxon>Pseudomonadota</taxon>
        <taxon>Alphaproteobacteria</taxon>
        <taxon>Hyphomicrobiales</taxon>
        <taxon>Methylobacteriaceae</taxon>
        <taxon>Methylobacterium</taxon>
    </lineage>
</organism>
<dbReference type="Proteomes" id="UP001055102">
    <property type="component" value="Unassembled WGS sequence"/>
</dbReference>
<evidence type="ECO:0000313" key="1">
    <source>
        <dbReference type="EMBL" id="GJE08099.1"/>
    </source>
</evidence>
<reference evidence="1" key="1">
    <citation type="journal article" date="2021" name="Front. Microbiol.">
        <title>Comprehensive Comparative Genomics and Phenotyping of Methylobacterium Species.</title>
        <authorList>
            <person name="Alessa O."/>
            <person name="Ogura Y."/>
            <person name="Fujitani Y."/>
            <person name="Takami H."/>
            <person name="Hayashi T."/>
            <person name="Sahin N."/>
            <person name="Tani A."/>
        </authorList>
    </citation>
    <scope>NUCLEOTIDE SEQUENCE</scope>
    <source>
        <strain evidence="1">LMG 23639</strain>
    </source>
</reference>
<dbReference type="EMBL" id="BPQR01000061">
    <property type="protein sequence ID" value="GJE08099.1"/>
    <property type="molecule type" value="Genomic_DNA"/>
</dbReference>
<keyword evidence="2" id="KW-1185">Reference proteome</keyword>
<sequence>MRTVPAISPARRAAHEAEARHRERIERALTQAFWRGLSEHPMEPMAALEAAAATVGALYRQVAAGHRGPNGCPCGWEPEPDSDLIVLEATLAAALLGPPKPDLARMPAAGRA</sequence>
<gene>
    <name evidence="1" type="ORF">AOPFMNJM_3433</name>
</gene>